<gene>
    <name evidence="5" type="primary">spoIIE</name>
    <name evidence="5" type="ORF">NWF35_06140</name>
</gene>
<dbReference type="InterPro" id="IPR036457">
    <property type="entry name" value="PPM-type-like_dom_sf"/>
</dbReference>
<comment type="caution">
    <text evidence="5">The sequence shown here is derived from an EMBL/GenBank/DDBJ whole genome shotgun (WGS) entry which is preliminary data.</text>
</comment>
<keyword evidence="2" id="KW-0175">Coiled coil</keyword>
<feature type="domain" description="PPM-type phosphatase" evidence="4">
    <location>
        <begin position="586"/>
        <end position="796"/>
    </location>
</feature>
<keyword evidence="3" id="KW-0812">Transmembrane</keyword>
<evidence type="ECO:0000256" key="3">
    <source>
        <dbReference type="SAM" id="Phobius"/>
    </source>
</evidence>
<dbReference type="SUPFAM" id="SSF81606">
    <property type="entry name" value="PP2C-like"/>
    <property type="match status" value="1"/>
</dbReference>
<evidence type="ECO:0000259" key="4">
    <source>
        <dbReference type="PROSITE" id="PS51746"/>
    </source>
</evidence>
<dbReference type="SMART" id="SM00331">
    <property type="entry name" value="PP2C_SIG"/>
    <property type="match status" value="1"/>
</dbReference>
<dbReference type="InterPro" id="IPR014221">
    <property type="entry name" value="SpoII_E"/>
</dbReference>
<keyword evidence="1 5" id="KW-0378">Hydrolase</keyword>
<dbReference type="GO" id="GO:0004722">
    <property type="term" value="F:protein serine/threonine phosphatase activity"/>
    <property type="evidence" value="ECO:0007669"/>
    <property type="project" value="UniProtKB-EC"/>
</dbReference>
<evidence type="ECO:0000256" key="1">
    <source>
        <dbReference type="ARBA" id="ARBA00022801"/>
    </source>
</evidence>
<evidence type="ECO:0000313" key="5">
    <source>
        <dbReference type="EMBL" id="MDN4593488.1"/>
    </source>
</evidence>
<dbReference type="InterPro" id="IPR052016">
    <property type="entry name" value="Bact_Sigma-Reg"/>
</dbReference>
<keyword evidence="3" id="KW-1133">Transmembrane helix</keyword>
<dbReference type="PANTHER" id="PTHR43156">
    <property type="entry name" value="STAGE II SPORULATION PROTEIN E-RELATED"/>
    <property type="match status" value="1"/>
</dbReference>
<feature type="transmembrane region" description="Helical" evidence="3">
    <location>
        <begin position="273"/>
        <end position="290"/>
    </location>
</feature>
<keyword evidence="3" id="KW-0472">Membrane</keyword>
<sequence>MQMRWMDVGMTWMRPIGKAFRLSPDTKRKLQRWSRVWNLPLMLMGFLFGRAVMLDAVSPFSVAYLAVVYQLSRRQWPAVAVALLAGAATKEPIHTAQTVAGLILFLVIQKIFAWVKRGQINYVPFVVLTTSAGVHLIRFWWSGWTPYQAMMAGIDVLLSFILSFIFVQSLPFFTVRRKRMALRQEEMICLVILIGSVMTGAMGWAVSGVSAVHVLSRYVILVLALVGGGMTGAAVGVVTGMILSLSDPHSLGEISLLAFAGLLAGLFREGKRLGVTVGFILGTAILSLYAGGKWHAWISLAESASAIVLLWLTPSAFFKVISRHIPGTDEYQHSQQEYVRRLRDVTAAKVDQFTELFVELAHSFREDPSLQRQQETAHFSRFLGDVTEKTCKSCHRYRQCWERDMMKTYQGMTDLMAMVEMHPKDRPLRTPRSWSEHCVKADKVLALIQERYDLYEHDLYWREQVREARRLVSEQLEGVAGVMRDLAEDIRKEAQVLAAQEEQIQLALEELGLSIQRVEVINLEEGKVEVEVTLPHGDALDECRKLIAPLLTEIIGEPIAVHRKVIQGRTSGAVVTLGSAQHYEIKTGVASAAKGGHWLSGDSYCYMNLGTGKYAVALSDGMGNGQRAQEESHAALGLLRRLLQAGMNEKKAVETVNAILGLRSTDEMFATIDLAMIDLKDANTRFLKIGSTPGFIKRGKEVITLSAGNPPIGILRNIDVEPLEKRLQPGDLLIMVTDGVLDAPRQAHNKEMHLKRLIAEIDTKDPQSFADCLLERVVRGNGGSIDDDMTVVVSKVDHYTPEWATIRLSGVSRVERPQVAAF</sequence>
<dbReference type="PROSITE" id="PS51746">
    <property type="entry name" value="PPM_2"/>
    <property type="match status" value="1"/>
</dbReference>
<proteinExistence type="predicted"/>
<dbReference type="Gene3D" id="3.60.40.10">
    <property type="entry name" value="PPM-type phosphatase domain"/>
    <property type="match status" value="1"/>
</dbReference>
<evidence type="ECO:0000256" key="2">
    <source>
        <dbReference type="SAM" id="Coils"/>
    </source>
</evidence>
<protein>
    <submittedName>
        <fullName evidence="5">Stage II sporulation protein E</fullName>
        <ecNumber evidence="5">3.1.3.16</ecNumber>
    </submittedName>
</protein>
<organism evidence="5 6">
    <name type="scientific">Polycladomyces subterraneus</name>
    <dbReference type="NCBI Taxonomy" id="1016997"/>
    <lineage>
        <taxon>Bacteria</taxon>
        <taxon>Bacillati</taxon>
        <taxon>Bacillota</taxon>
        <taxon>Bacilli</taxon>
        <taxon>Bacillales</taxon>
        <taxon>Thermoactinomycetaceae</taxon>
        <taxon>Polycladomyces</taxon>
    </lineage>
</organism>
<dbReference type="Pfam" id="PF07228">
    <property type="entry name" value="SpoIIE"/>
    <property type="match status" value="1"/>
</dbReference>
<feature type="transmembrane region" description="Helical" evidence="3">
    <location>
        <begin position="218"/>
        <end position="243"/>
    </location>
</feature>
<dbReference type="EC" id="3.1.3.16" evidence="5"/>
<dbReference type="Pfam" id="PF19732">
    <property type="entry name" value="SpoIIE_N"/>
    <property type="match status" value="1"/>
</dbReference>
<feature type="transmembrane region" description="Helical" evidence="3">
    <location>
        <begin position="93"/>
        <end position="115"/>
    </location>
</feature>
<feature type="transmembrane region" description="Helical" evidence="3">
    <location>
        <begin position="122"/>
        <end position="141"/>
    </location>
</feature>
<feature type="coiled-coil region" evidence="2">
    <location>
        <begin position="483"/>
        <end position="510"/>
    </location>
</feature>
<dbReference type="EMBL" id="JANRHH010000029">
    <property type="protein sequence ID" value="MDN4593488.1"/>
    <property type="molecule type" value="Genomic_DNA"/>
</dbReference>
<keyword evidence="6" id="KW-1185">Reference proteome</keyword>
<dbReference type="InterPro" id="IPR045768">
    <property type="entry name" value="SpoIIE_N"/>
</dbReference>
<evidence type="ECO:0000313" key="6">
    <source>
        <dbReference type="Proteomes" id="UP001174196"/>
    </source>
</evidence>
<accession>A0ABT8IL82</accession>
<dbReference type="PANTHER" id="PTHR43156:SF2">
    <property type="entry name" value="STAGE II SPORULATION PROTEIN E"/>
    <property type="match status" value="1"/>
</dbReference>
<dbReference type="InterPro" id="IPR001932">
    <property type="entry name" value="PPM-type_phosphatase-like_dom"/>
</dbReference>
<reference evidence="5" key="1">
    <citation type="submission" date="2022-08" db="EMBL/GenBank/DDBJ databases">
        <title>Polycladomyces zharkentsis sp. nov., a novel thermophilic CMC and starch-degrading bacterium isolated from a geothermal spring in Kazakhstan.</title>
        <authorList>
            <person name="Mashzhan A."/>
            <person name="Kistaubaeva A."/>
            <person name="Javier-Lopez R."/>
            <person name="Birkeland N.-K."/>
        </authorList>
    </citation>
    <scope>NUCLEOTIDE SEQUENCE</scope>
    <source>
        <strain evidence="5">KSR 13</strain>
    </source>
</reference>
<dbReference type="NCBIfam" id="TIGR02865">
    <property type="entry name" value="spore_II_E"/>
    <property type="match status" value="1"/>
</dbReference>
<name>A0ABT8IL82_9BACL</name>
<feature type="transmembrane region" description="Helical" evidence="3">
    <location>
        <begin position="297"/>
        <end position="318"/>
    </location>
</feature>
<feature type="transmembrane region" description="Helical" evidence="3">
    <location>
        <begin position="250"/>
        <end position="267"/>
    </location>
</feature>
<feature type="transmembrane region" description="Helical" evidence="3">
    <location>
        <begin position="147"/>
        <end position="167"/>
    </location>
</feature>
<dbReference type="RefSeq" id="WP_301238205.1">
    <property type="nucleotide sequence ID" value="NZ_JANRHH010000029.1"/>
</dbReference>
<feature type="transmembrane region" description="Helical" evidence="3">
    <location>
        <begin position="187"/>
        <end position="206"/>
    </location>
</feature>
<dbReference type="Proteomes" id="UP001174196">
    <property type="component" value="Unassembled WGS sequence"/>
</dbReference>